<dbReference type="PANTHER" id="PTHR30614:SF34">
    <property type="entry name" value="BLR6398 PROTEIN"/>
    <property type="match status" value="1"/>
</dbReference>
<dbReference type="Proteomes" id="UP000255207">
    <property type="component" value="Unassembled WGS sequence"/>
</dbReference>
<keyword evidence="7 8" id="KW-0472">Membrane</keyword>
<dbReference type="InterPro" id="IPR043429">
    <property type="entry name" value="ArtM/GltK/GlnP/TcyL/YhdX-like"/>
</dbReference>
<gene>
    <name evidence="10" type="ORF">DWE98_20030</name>
</gene>
<protein>
    <submittedName>
        <fullName evidence="10">Amino acid ABC transporter permease</fullName>
    </submittedName>
</protein>
<feature type="domain" description="ABC transmembrane type-1" evidence="9">
    <location>
        <begin position="17"/>
        <end position="202"/>
    </location>
</feature>
<dbReference type="GO" id="GO:0043190">
    <property type="term" value="C:ATP-binding cassette (ABC) transporter complex"/>
    <property type="evidence" value="ECO:0007669"/>
    <property type="project" value="InterPro"/>
</dbReference>
<evidence type="ECO:0000256" key="3">
    <source>
        <dbReference type="ARBA" id="ARBA00022448"/>
    </source>
</evidence>
<evidence type="ECO:0000256" key="5">
    <source>
        <dbReference type="ARBA" id="ARBA00022692"/>
    </source>
</evidence>
<feature type="transmembrane region" description="Helical" evidence="8">
    <location>
        <begin position="20"/>
        <end position="39"/>
    </location>
</feature>
<name>A0A370L247_9HYPH</name>
<dbReference type="Gene3D" id="1.10.3720.10">
    <property type="entry name" value="MetI-like"/>
    <property type="match status" value="1"/>
</dbReference>
<evidence type="ECO:0000313" key="10">
    <source>
        <dbReference type="EMBL" id="RDJ22188.1"/>
    </source>
</evidence>
<keyword evidence="11" id="KW-1185">Reference proteome</keyword>
<dbReference type="NCBIfam" id="TIGR01726">
    <property type="entry name" value="HEQRo_perm_3TM"/>
    <property type="match status" value="1"/>
</dbReference>
<dbReference type="GO" id="GO:0006865">
    <property type="term" value="P:amino acid transport"/>
    <property type="evidence" value="ECO:0007669"/>
    <property type="project" value="TreeGrafter"/>
</dbReference>
<feature type="transmembrane region" description="Helical" evidence="8">
    <location>
        <begin position="184"/>
        <end position="202"/>
    </location>
</feature>
<evidence type="ECO:0000313" key="11">
    <source>
        <dbReference type="Proteomes" id="UP000255207"/>
    </source>
</evidence>
<keyword evidence="6 8" id="KW-1133">Transmembrane helix</keyword>
<dbReference type="PROSITE" id="PS50928">
    <property type="entry name" value="ABC_TM1"/>
    <property type="match status" value="1"/>
</dbReference>
<dbReference type="CDD" id="cd06261">
    <property type="entry name" value="TM_PBP2"/>
    <property type="match status" value="1"/>
</dbReference>
<dbReference type="RefSeq" id="WP_114831067.1">
    <property type="nucleotide sequence ID" value="NZ_QQTO01000034.1"/>
</dbReference>
<reference evidence="11" key="1">
    <citation type="submission" date="2018-07" db="EMBL/GenBank/DDBJ databases">
        <authorList>
            <person name="Safronova V.I."/>
            <person name="Chirak E.R."/>
            <person name="Sazanova A.L."/>
        </authorList>
    </citation>
    <scope>NUCLEOTIDE SEQUENCE [LARGE SCALE GENOMIC DNA]</scope>
    <source>
        <strain evidence="11">RCAM04685</strain>
    </source>
</reference>
<keyword evidence="3 8" id="KW-0813">Transport</keyword>
<dbReference type="SUPFAM" id="SSF161098">
    <property type="entry name" value="MetI-like"/>
    <property type="match status" value="1"/>
</dbReference>
<dbReference type="InterPro" id="IPR010065">
    <property type="entry name" value="AA_ABC_transptr_permease_3TM"/>
</dbReference>
<evidence type="ECO:0000256" key="2">
    <source>
        <dbReference type="ARBA" id="ARBA00010072"/>
    </source>
</evidence>
<dbReference type="OrthoDB" id="7255919at2"/>
<keyword evidence="5 8" id="KW-0812">Transmembrane</keyword>
<proteinExistence type="inferred from homology"/>
<evidence type="ECO:0000256" key="6">
    <source>
        <dbReference type="ARBA" id="ARBA00022989"/>
    </source>
</evidence>
<keyword evidence="4" id="KW-1003">Cell membrane</keyword>
<dbReference type="PANTHER" id="PTHR30614">
    <property type="entry name" value="MEMBRANE COMPONENT OF AMINO ACID ABC TRANSPORTER"/>
    <property type="match status" value="1"/>
</dbReference>
<feature type="transmembrane region" description="Helical" evidence="8">
    <location>
        <begin position="51"/>
        <end position="74"/>
    </location>
</feature>
<comment type="caution">
    <text evidence="10">The sequence shown here is derived from an EMBL/GenBank/DDBJ whole genome shotgun (WGS) entry which is preliminary data.</text>
</comment>
<feature type="transmembrane region" description="Helical" evidence="8">
    <location>
        <begin position="139"/>
        <end position="164"/>
    </location>
</feature>
<organism evidence="10 11">
    <name type="scientific">Bosea caraganae</name>
    <dbReference type="NCBI Taxonomy" id="2763117"/>
    <lineage>
        <taxon>Bacteria</taxon>
        <taxon>Pseudomonadati</taxon>
        <taxon>Pseudomonadota</taxon>
        <taxon>Alphaproteobacteria</taxon>
        <taxon>Hyphomicrobiales</taxon>
        <taxon>Boseaceae</taxon>
        <taxon>Bosea</taxon>
    </lineage>
</organism>
<evidence type="ECO:0000256" key="7">
    <source>
        <dbReference type="ARBA" id="ARBA00023136"/>
    </source>
</evidence>
<accession>A0A370L247</accession>
<comment type="subcellular location">
    <subcellularLocation>
        <location evidence="1">Cell inner membrane</location>
        <topology evidence="1">Multi-pass membrane protein</topology>
    </subcellularLocation>
    <subcellularLocation>
        <location evidence="8">Cell membrane</location>
        <topology evidence="8">Multi-pass membrane protein</topology>
    </subcellularLocation>
</comment>
<dbReference type="InterPro" id="IPR035906">
    <property type="entry name" value="MetI-like_sf"/>
</dbReference>
<dbReference type="Pfam" id="PF00528">
    <property type="entry name" value="BPD_transp_1"/>
    <property type="match status" value="1"/>
</dbReference>
<evidence type="ECO:0000256" key="1">
    <source>
        <dbReference type="ARBA" id="ARBA00004429"/>
    </source>
</evidence>
<comment type="similarity">
    <text evidence="2">Belongs to the binding-protein-dependent transport system permease family. HisMQ subfamily.</text>
</comment>
<evidence type="ECO:0000256" key="8">
    <source>
        <dbReference type="RuleBase" id="RU363032"/>
    </source>
</evidence>
<dbReference type="AlphaFoldDB" id="A0A370L247"/>
<evidence type="ECO:0000256" key="4">
    <source>
        <dbReference type="ARBA" id="ARBA00022475"/>
    </source>
</evidence>
<dbReference type="EMBL" id="QQTP01000011">
    <property type="protein sequence ID" value="RDJ22188.1"/>
    <property type="molecule type" value="Genomic_DNA"/>
</dbReference>
<dbReference type="GO" id="GO:0022857">
    <property type="term" value="F:transmembrane transporter activity"/>
    <property type="evidence" value="ECO:0007669"/>
    <property type="project" value="InterPro"/>
</dbReference>
<dbReference type="InterPro" id="IPR000515">
    <property type="entry name" value="MetI-like"/>
</dbReference>
<sequence length="218" mass="23881">MIRDLNVNDFLYILSAARWTLLLSILAIAGGGVVGAAILAGRLSRLKFVRVIAFGYIQFLQATPLLMQLFLVFFGGTMIGIRFDPWTAALIAFSLHASAFLGDIWYGSVEAVPRSQWEGAYSVALSRPKTFRLVIAPQALRIAVAPTVGFLVQLIKGTSLASIIGFVELVRAGQFINNSTLKPLFVYGFVACIFFAICWPLSKWSQGLEARLARGYGR</sequence>
<evidence type="ECO:0000259" key="9">
    <source>
        <dbReference type="PROSITE" id="PS50928"/>
    </source>
</evidence>